<sequence length="297" mass="33516">MRLISARQAWHDAFYESRSSVLAVAADKAALGKKGRVANETHPDRKDTNGRSAHMLAAGLVQAAIRSLPKPLQHFGHTLYSPLATGDDVAIAHGLVWIGAGLGQLTQRQGERAYWMALAAINSHKRAVNGRDTLGPGEVCLFIEERLGCRIDPGNWARDYASTWERLARHIDKLDAQALRPVAEVVAKQSGLRKGPGWRWHQVDRDTVAVQRAEAYAERRDHHQQRLAERLRGMSDQQLARWAARMKRYGEAYRAEWGDDVLEQPHVHARYHDRVAAYWEQLQRLGRVKKKVKKAAA</sequence>
<accession>A0A241XR18</accession>
<comment type="caution">
    <text evidence="1">The sequence shown here is derived from an EMBL/GenBank/DDBJ whole genome shotgun (WGS) entry which is preliminary data.</text>
</comment>
<gene>
    <name evidence="1" type="ORF">CAZ10_14805</name>
</gene>
<reference evidence="1 2" key="1">
    <citation type="submission" date="2017-05" db="EMBL/GenBank/DDBJ databases">
        <authorList>
            <person name="Song R."/>
            <person name="Chenine A.L."/>
            <person name="Ruprecht R.M."/>
        </authorList>
    </citation>
    <scope>NUCLEOTIDE SEQUENCE [LARGE SCALE GENOMIC DNA]</scope>
    <source>
        <strain evidence="1 2">S567_C10_BS</strain>
    </source>
</reference>
<protein>
    <submittedName>
        <fullName evidence="1">Uncharacterized protein</fullName>
    </submittedName>
</protein>
<name>A0A241XR18_PSEAI</name>
<dbReference type="Proteomes" id="UP000194857">
    <property type="component" value="Unassembled WGS sequence"/>
</dbReference>
<dbReference type="RefSeq" id="WP_031636457.1">
    <property type="nucleotide sequence ID" value="NZ_CAADQQ010000150.1"/>
</dbReference>
<proteinExistence type="predicted"/>
<organism evidence="1 2">
    <name type="scientific">Pseudomonas aeruginosa</name>
    <dbReference type="NCBI Taxonomy" id="287"/>
    <lineage>
        <taxon>Bacteria</taxon>
        <taxon>Pseudomonadati</taxon>
        <taxon>Pseudomonadota</taxon>
        <taxon>Gammaproteobacteria</taxon>
        <taxon>Pseudomonadales</taxon>
        <taxon>Pseudomonadaceae</taxon>
        <taxon>Pseudomonas</taxon>
    </lineage>
</organism>
<dbReference type="EMBL" id="NFFZ01000006">
    <property type="protein sequence ID" value="OTI61950.1"/>
    <property type="molecule type" value="Genomic_DNA"/>
</dbReference>
<evidence type="ECO:0000313" key="1">
    <source>
        <dbReference type="EMBL" id="OTI61950.1"/>
    </source>
</evidence>
<dbReference type="AlphaFoldDB" id="A0A241XR18"/>
<evidence type="ECO:0000313" key="2">
    <source>
        <dbReference type="Proteomes" id="UP000194857"/>
    </source>
</evidence>